<dbReference type="AlphaFoldDB" id="A0A839SP15"/>
<dbReference type="RefSeq" id="WP_183414997.1">
    <property type="nucleotide sequence ID" value="NZ_JACHXA010000001.1"/>
</dbReference>
<dbReference type="GO" id="GO:0042840">
    <property type="term" value="P:D-glucuronate catabolic process"/>
    <property type="evidence" value="ECO:0007669"/>
    <property type="project" value="TreeGrafter"/>
</dbReference>
<dbReference type="InterPro" id="IPR029056">
    <property type="entry name" value="Ribokinase-like"/>
</dbReference>
<dbReference type="Gene3D" id="3.40.1190.20">
    <property type="match status" value="1"/>
</dbReference>
<dbReference type="PANTHER" id="PTHR43085">
    <property type="entry name" value="HEXOKINASE FAMILY MEMBER"/>
    <property type="match status" value="1"/>
</dbReference>
<dbReference type="InterPro" id="IPR011611">
    <property type="entry name" value="PfkB_dom"/>
</dbReference>
<feature type="domain" description="Carbohydrate kinase PfkB" evidence="4">
    <location>
        <begin position="1"/>
        <end position="292"/>
    </location>
</feature>
<dbReference type="GO" id="GO:0006974">
    <property type="term" value="P:DNA damage response"/>
    <property type="evidence" value="ECO:0007669"/>
    <property type="project" value="TreeGrafter"/>
</dbReference>
<accession>A0A839SP15</accession>
<evidence type="ECO:0000313" key="5">
    <source>
        <dbReference type="EMBL" id="MBB3064192.1"/>
    </source>
</evidence>
<dbReference type="PROSITE" id="PS00584">
    <property type="entry name" value="PFKB_KINASES_2"/>
    <property type="match status" value="1"/>
</dbReference>
<dbReference type="GO" id="GO:0019698">
    <property type="term" value="P:D-galacturonate catabolic process"/>
    <property type="evidence" value="ECO:0007669"/>
    <property type="project" value="TreeGrafter"/>
</dbReference>
<evidence type="ECO:0000256" key="2">
    <source>
        <dbReference type="ARBA" id="ARBA00022679"/>
    </source>
</evidence>
<dbReference type="Proteomes" id="UP000581135">
    <property type="component" value="Unassembled WGS sequence"/>
</dbReference>
<keyword evidence="6" id="KW-1185">Reference proteome</keyword>
<evidence type="ECO:0000259" key="4">
    <source>
        <dbReference type="Pfam" id="PF00294"/>
    </source>
</evidence>
<reference evidence="5 6" key="1">
    <citation type="submission" date="2020-08" db="EMBL/GenBank/DDBJ databases">
        <title>Genomic Encyclopedia of Type Strains, Phase III (KMG-III): the genomes of soil and plant-associated and newly described type strains.</title>
        <authorList>
            <person name="Whitman W."/>
        </authorList>
    </citation>
    <scope>NUCLEOTIDE SEQUENCE [LARGE SCALE GENOMIC DNA]</scope>
    <source>
        <strain evidence="5 6">CECT 8803</strain>
    </source>
</reference>
<proteinExistence type="inferred from homology"/>
<dbReference type="InterPro" id="IPR002173">
    <property type="entry name" value="Carboh/pur_kinase_PfkB_CS"/>
</dbReference>
<evidence type="ECO:0000256" key="3">
    <source>
        <dbReference type="ARBA" id="ARBA00022777"/>
    </source>
</evidence>
<evidence type="ECO:0000313" key="6">
    <source>
        <dbReference type="Proteomes" id="UP000581135"/>
    </source>
</evidence>
<dbReference type="GO" id="GO:0005829">
    <property type="term" value="C:cytosol"/>
    <property type="evidence" value="ECO:0007669"/>
    <property type="project" value="TreeGrafter"/>
</dbReference>
<protein>
    <submittedName>
        <fullName evidence="5">2-dehydro-3-deoxygluconokinase</fullName>
        <ecNumber evidence="5">2.7.1.45</ecNumber>
    </submittedName>
</protein>
<keyword evidence="2 5" id="KW-0808">Transferase</keyword>
<gene>
    <name evidence="5" type="ORF">FHR98_000457</name>
</gene>
<comment type="caution">
    <text evidence="5">The sequence shown here is derived from an EMBL/GenBank/DDBJ whole genome shotgun (WGS) entry which is preliminary data.</text>
</comment>
<dbReference type="Pfam" id="PF00294">
    <property type="entry name" value="PfkB"/>
    <property type="match status" value="1"/>
</dbReference>
<name>A0A839SP15_9PROT</name>
<dbReference type="GO" id="GO:0008673">
    <property type="term" value="F:2-dehydro-3-deoxygluconokinase activity"/>
    <property type="evidence" value="ECO:0007669"/>
    <property type="project" value="UniProtKB-EC"/>
</dbReference>
<dbReference type="EC" id="2.7.1.45" evidence="5"/>
<dbReference type="CDD" id="cd01166">
    <property type="entry name" value="KdgK"/>
    <property type="match status" value="1"/>
</dbReference>
<keyword evidence="3 5" id="KW-0418">Kinase</keyword>
<evidence type="ECO:0000256" key="1">
    <source>
        <dbReference type="ARBA" id="ARBA00010688"/>
    </source>
</evidence>
<comment type="similarity">
    <text evidence="1">Belongs to the carbohydrate kinase PfkB family.</text>
</comment>
<dbReference type="SUPFAM" id="SSF53613">
    <property type="entry name" value="Ribokinase-like"/>
    <property type="match status" value="1"/>
</dbReference>
<dbReference type="EMBL" id="JACHXA010000001">
    <property type="protein sequence ID" value="MBB3064192.1"/>
    <property type="molecule type" value="Genomic_DNA"/>
</dbReference>
<dbReference type="InterPro" id="IPR050306">
    <property type="entry name" value="PfkB_Carbo_kinase"/>
</dbReference>
<dbReference type="PANTHER" id="PTHR43085:SF15">
    <property type="entry name" value="2-DEHYDRO-3-DEOXYGLUCONOKINASE"/>
    <property type="match status" value="1"/>
</dbReference>
<organism evidence="5 6">
    <name type="scientific">Limibacillus halophilus</name>
    <dbReference type="NCBI Taxonomy" id="1579333"/>
    <lineage>
        <taxon>Bacteria</taxon>
        <taxon>Pseudomonadati</taxon>
        <taxon>Pseudomonadota</taxon>
        <taxon>Alphaproteobacteria</taxon>
        <taxon>Rhodospirillales</taxon>
        <taxon>Rhodovibrionaceae</taxon>
        <taxon>Limibacillus</taxon>
    </lineage>
</organism>
<sequence length="301" mass="32404">MPRILAVGECMAELSPPDDQGRRCLGYGGDTLNTALYMARLLGKGLVGYVTRLGDDALSKNMADDWRLEGLDTTLVETAAGRTVGLYAIDLDDRGERSFTYWRGESPARELFNQGAYAKRLEAIERAALVYISGITLAILPNQCRRALLDALAKARAAGAMVACDPNYRPQLWPDMAAAQHWMGEVYRTSSIVVTSPDEEQRLFGNQEIATRTAAEIVVKQGGAPCLLMLQGKTLEVTPPAVLKPRDTTGAGDAFNAAYLATRFSGGDPMEAARAGHRLAAKVIMSPGAILPSNVMKESAP</sequence>